<sequence length="453" mass="49621">MSALVHADTLRADPLADDTIAAVLAGHEGGQWEAIAIVNRLLAQWQSNAIVAAWRAPEGTPQVIADALESYLAQGSRLPAWADAEKIARAEDLFFDMSMLSCSLLFCASLPECYVVPNLAGVLHVAGQLEAHCDYRVRSTAAMIFPVMMRGGLGSPDGSGIAQVLKVRLIHATIRHLILRGNPSDAVSDGSIALAPLDAPCRNVYDTLYNNGWNVAAHGLPCNQEELAYTLLTFHFIFLRGLRRLGLGLSQKDEEAYLHAWNVMGHVLGIEDGLMPQTMVQAEASFGTIQARARMSTYQPDSRPALGAALMKAMQDEIPLRVLKPFPVLLTRYLCGDAARIDLGLDQRVSLLSRALFVAGMATTRAIDTVGRLVLPNFSICRMLTRIFGYQITVKFLMDQTRPLKLPPAVLNQVDHTVRRWGNDPKAPRWMNALEARLAGRRAEQPAEGRQPC</sequence>
<dbReference type="InterPro" id="IPR018713">
    <property type="entry name" value="MPAB/Lcp_cat_dom"/>
</dbReference>
<gene>
    <name evidence="2" type="ORF">GM658_04640</name>
</gene>
<dbReference type="OrthoDB" id="6072815at2"/>
<dbReference type="Proteomes" id="UP000472320">
    <property type="component" value="Unassembled WGS sequence"/>
</dbReference>
<dbReference type="PANTHER" id="PTHR37539:SF1">
    <property type="entry name" value="ER-BOUND OXYGENASE MPAB_MPAB'_RUBBER OXYGENASE CATALYTIC DOMAIN-CONTAINING PROTEIN"/>
    <property type="match status" value="1"/>
</dbReference>
<dbReference type="PANTHER" id="PTHR37539">
    <property type="entry name" value="SECRETED PROTEIN-RELATED"/>
    <property type="match status" value="1"/>
</dbReference>
<evidence type="ECO:0000313" key="3">
    <source>
        <dbReference type="Proteomes" id="UP000472320"/>
    </source>
</evidence>
<dbReference type="GO" id="GO:0016491">
    <property type="term" value="F:oxidoreductase activity"/>
    <property type="evidence" value="ECO:0007669"/>
    <property type="project" value="InterPro"/>
</dbReference>
<feature type="domain" description="ER-bound oxygenase mpaB/mpaB'/Rubber oxygenase catalytic" evidence="1">
    <location>
        <begin position="136"/>
        <end position="366"/>
    </location>
</feature>
<protein>
    <submittedName>
        <fullName evidence="2">DUF2236 domain-containing protein</fullName>
    </submittedName>
</protein>
<dbReference type="InterPro" id="IPR037473">
    <property type="entry name" value="Lcp-like"/>
</dbReference>
<organism evidence="2 3">
    <name type="scientific">Massilia eburnea</name>
    <dbReference type="NCBI Taxonomy" id="1776165"/>
    <lineage>
        <taxon>Bacteria</taxon>
        <taxon>Pseudomonadati</taxon>
        <taxon>Pseudomonadota</taxon>
        <taxon>Betaproteobacteria</taxon>
        <taxon>Burkholderiales</taxon>
        <taxon>Oxalobacteraceae</taxon>
        <taxon>Telluria group</taxon>
        <taxon>Massilia</taxon>
    </lineage>
</organism>
<keyword evidence="3" id="KW-1185">Reference proteome</keyword>
<dbReference type="Pfam" id="PF09995">
    <property type="entry name" value="MPAB_Lcp_cat"/>
    <property type="match status" value="1"/>
</dbReference>
<comment type="caution">
    <text evidence="2">The sequence shown here is derived from an EMBL/GenBank/DDBJ whole genome shotgun (WGS) entry which is preliminary data.</text>
</comment>
<dbReference type="RefSeq" id="WP_155452842.1">
    <property type="nucleotide sequence ID" value="NZ_WNKX01000003.1"/>
</dbReference>
<reference evidence="2 3" key="1">
    <citation type="submission" date="2019-11" db="EMBL/GenBank/DDBJ databases">
        <title>Type strains purchased from KCTC, JCM and DSMZ.</title>
        <authorList>
            <person name="Lu H."/>
        </authorList>
    </citation>
    <scope>NUCLEOTIDE SEQUENCE [LARGE SCALE GENOMIC DNA]</scope>
    <source>
        <strain evidence="2 3">JCM 31587</strain>
    </source>
</reference>
<evidence type="ECO:0000259" key="1">
    <source>
        <dbReference type="Pfam" id="PF09995"/>
    </source>
</evidence>
<name>A0A6L6QCK1_9BURK</name>
<proteinExistence type="predicted"/>
<accession>A0A6L6QCK1</accession>
<dbReference type="AlphaFoldDB" id="A0A6L6QCK1"/>
<evidence type="ECO:0000313" key="2">
    <source>
        <dbReference type="EMBL" id="MTW09879.1"/>
    </source>
</evidence>
<dbReference type="EMBL" id="WNKX01000003">
    <property type="protein sequence ID" value="MTW09879.1"/>
    <property type="molecule type" value="Genomic_DNA"/>
</dbReference>